<gene>
    <name evidence="2" type="ORF">CLV97_10625</name>
</gene>
<accession>A0A2T0LGV4</accession>
<name>A0A2T0LGV4_9BACL</name>
<keyword evidence="1" id="KW-0472">Membrane</keyword>
<protein>
    <submittedName>
        <fullName evidence="2">Uncharacterized protein</fullName>
    </submittedName>
</protein>
<evidence type="ECO:0000313" key="3">
    <source>
        <dbReference type="Proteomes" id="UP000237797"/>
    </source>
</evidence>
<feature type="transmembrane region" description="Helical" evidence="1">
    <location>
        <begin position="47"/>
        <end position="66"/>
    </location>
</feature>
<comment type="caution">
    <text evidence="2">The sequence shown here is derived from an EMBL/GenBank/DDBJ whole genome shotgun (WGS) entry which is preliminary data.</text>
</comment>
<evidence type="ECO:0000313" key="2">
    <source>
        <dbReference type="EMBL" id="PRX41416.1"/>
    </source>
</evidence>
<reference evidence="2 3" key="1">
    <citation type="submission" date="2018-03" db="EMBL/GenBank/DDBJ databases">
        <title>Genomic Encyclopedia of Archaeal and Bacterial Type Strains, Phase II (KMG-II): from individual species to whole genera.</title>
        <authorList>
            <person name="Goeker M."/>
        </authorList>
    </citation>
    <scope>NUCLEOTIDE SEQUENCE [LARGE SCALE GENOMIC DNA]</scope>
    <source>
        <strain evidence="2 3">DSM 44946</strain>
    </source>
</reference>
<keyword evidence="1" id="KW-1133">Transmembrane helix</keyword>
<keyword evidence="3" id="KW-1185">Reference proteome</keyword>
<dbReference type="Proteomes" id="UP000237797">
    <property type="component" value="Unassembled WGS sequence"/>
</dbReference>
<dbReference type="EMBL" id="PVNE01000006">
    <property type="protein sequence ID" value="PRX41416.1"/>
    <property type="molecule type" value="Genomic_DNA"/>
</dbReference>
<feature type="transmembrane region" description="Helical" evidence="1">
    <location>
        <begin position="16"/>
        <end position="35"/>
    </location>
</feature>
<dbReference type="RefSeq" id="WP_106344483.1">
    <property type="nucleotide sequence ID" value="NZ_PVNE01000006.1"/>
</dbReference>
<evidence type="ECO:0000256" key="1">
    <source>
        <dbReference type="SAM" id="Phobius"/>
    </source>
</evidence>
<dbReference type="OrthoDB" id="1895162at2"/>
<keyword evidence="1" id="KW-0812">Transmembrane</keyword>
<dbReference type="AlphaFoldDB" id="A0A2T0LGV4"/>
<organism evidence="2 3">
    <name type="scientific">Planifilum fimeticola</name>
    <dbReference type="NCBI Taxonomy" id="201975"/>
    <lineage>
        <taxon>Bacteria</taxon>
        <taxon>Bacillati</taxon>
        <taxon>Bacillota</taxon>
        <taxon>Bacilli</taxon>
        <taxon>Bacillales</taxon>
        <taxon>Thermoactinomycetaceae</taxon>
        <taxon>Planifilum</taxon>
    </lineage>
</organism>
<proteinExistence type="predicted"/>
<sequence>MRKFLKACFRLSDPKYGWMLLVSFILFAASFFIDRHVDPEDQTLLEIAYYFAFAVAVLWGVCNYMAHVRVHALYQKHGDIRSFVDQLGWIAKNARNCEIIWRITRRI</sequence>